<dbReference type="Pfam" id="PF06201">
    <property type="entry name" value="PITH"/>
    <property type="match status" value="1"/>
</dbReference>
<comment type="caution">
    <text evidence="24">The sequence shown here is derived from an EMBL/GenBank/DDBJ whole genome shotgun (WGS) entry which is preliminary data.</text>
</comment>
<dbReference type="InterPro" id="IPR037047">
    <property type="entry name" value="PITH_dom_sf"/>
</dbReference>
<evidence type="ECO:0000259" key="23">
    <source>
        <dbReference type="PROSITE" id="PS51532"/>
    </source>
</evidence>
<dbReference type="SUPFAM" id="SSF49785">
    <property type="entry name" value="Galactose-binding domain-like"/>
    <property type="match status" value="1"/>
</dbReference>
<evidence type="ECO:0000256" key="5">
    <source>
        <dbReference type="ARBA" id="ARBA00013246"/>
    </source>
</evidence>
<comment type="catalytic activity">
    <reaction evidence="18">
        <text>N(6),N(6)-dimethyl-L-lysyl(36)-[histone H3] + 2 2-oxoglutarate + 2 O2 = L-lysyl(36)-[histone H3] + 2 formaldehyde + 2 succinate + 2 CO2</text>
        <dbReference type="Rhea" id="RHEA:42032"/>
        <dbReference type="Rhea" id="RHEA-COMP:9785"/>
        <dbReference type="Rhea" id="RHEA-COMP:9787"/>
        <dbReference type="ChEBI" id="CHEBI:15379"/>
        <dbReference type="ChEBI" id="CHEBI:16526"/>
        <dbReference type="ChEBI" id="CHEBI:16810"/>
        <dbReference type="ChEBI" id="CHEBI:16842"/>
        <dbReference type="ChEBI" id="CHEBI:29969"/>
        <dbReference type="ChEBI" id="CHEBI:30031"/>
        <dbReference type="ChEBI" id="CHEBI:61976"/>
        <dbReference type="EC" id="1.14.11.27"/>
    </reaction>
</comment>
<evidence type="ECO:0000256" key="19">
    <source>
        <dbReference type="PROSITE-ProRule" id="PRU00146"/>
    </source>
</evidence>
<dbReference type="InterPro" id="IPR019786">
    <property type="entry name" value="Zinc_finger_PHD-type_CS"/>
</dbReference>
<dbReference type="GO" id="GO:0140680">
    <property type="term" value="F:histone H3K36me/H3K36me2 demethylase activity"/>
    <property type="evidence" value="ECO:0007669"/>
    <property type="project" value="UniProtKB-EC"/>
</dbReference>
<dbReference type="SMART" id="SM00671">
    <property type="entry name" value="SEL1"/>
    <property type="match status" value="6"/>
</dbReference>
<dbReference type="GO" id="GO:0008270">
    <property type="term" value="F:zinc ion binding"/>
    <property type="evidence" value="ECO:0007669"/>
    <property type="project" value="UniProtKB-KW"/>
</dbReference>
<evidence type="ECO:0000256" key="1">
    <source>
        <dbReference type="ARBA" id="ARBA00001954"/>
    </source>
</evidence>
<dbReference type="InterPro" id="IPR011011">
    <property type="entry name" value="Znf_FYVE_PHD"/>
</dbReference>
<feature type="region of interest" description="Disordered" evidence="20">
    <location>
        <begin position="481"/>
        <end position="503"/>
    </location>
</feature>
<comment type="subcellular location">
    <subcellularLocation>
        <location evidence="3">Nucleus</location>
    </subcellularLocation>
</comment>
<dbReference type="GO" id="GO:0005634">
    <property type="term" value="C:nucleus"/>
    <property type="evidence" value="ECO:0007669"/>
    <property type="project" value="UniProtKB-SubCell"/>
</dbReference>
<dbReference type="SMART" id="SM00249">
    <property type="entry name" value="PHD"/>
    <property type="match status" value="1"/>
</dbReference>
<keyword evidence="16" id="KW-0539">Nucleus</keyword>
<keyword evidence="10" id="KW-0156">Chromatin regulator</keyword>
<dbReference type="Pfam" id="PF00628">
    <property type="entry name" value="PHD"/>
    <property type="match status" value="1"/>
</dbReference>
<comment type="function">
    <text evidence="2">Histone demethylase that specifically demethylates 'Lys-36' of histone H3, thereby playing a central role in histone code.</text>
</comment>
<protein>
    <recommendedName>
        <fullName evidence="6">JmjC domain-containing histone demethylation protein 1</fullName>
        <ecNumber evidence="5">1.14.11.27</ecNumber>
    </recommendedName>
    <alternativeName>
        <fullName evidence="17">[Histone-H3]-lysine-36 demethylase 1</fullName>
    </alternativeName>
</protein>
<accession>A0A8H7KJ00</accession>
<feature type="compositionally biased region" description="Low complexity" evidence="20">
    <location>
        <begin position="650"/>
        <end position="667"/>
    </location>
</feature>
<dbReference type="EMBL" id="JABXXO010000004">
    <property type="protein sequence ID" value="KAF7778913.1"/>
    <property type="molecule type" value="Genomic_DNA"/>
</dbReference>
<feature type="region of interest" description="Disordered" evidence="20">
    <location>
        <begin position="585"/>
        <end position="615"/>
    </location>
</feature>
<gene>
    <name evidence="24" type="ORF">Agabi119p4_3258</name>
</gene>
<dbReference type="InterPro" id="IPR019787">
    <property type="entry name" value="Znf_PHD-finger"/>
</dbReference>
<evidence type="ECO:0000256" key="14">
    <source>
        <dbReference type="ARBA" id="ARBA00023015"/>
    </source>
</evidence>
<dbReference type="GO" id="GO:0005737">
    <property type="term" value="C:cytoplasm"/>
    <property type="evidence" value="ECO:0007669"/>
    <property type="project" value="UniProtKB-ARBA"/>
</dbReference>
<evidence type="ECO:0000313" key="25">
    <source>
        <dbReference type="Proteomes" id="UP000629468"/>
    </source>
</evidence>
<dbReference type="InterPro" id="IPR010400">
    <property type="entry name" value="PITH_dom"/>
</dbReference>
<dbReference type="InterPro" id="IPR001965">
    <property type="entry name" value="Znf_PHD"/>
</dbReference>
<dbReference type="InterPro" id="IPR011990">
    <property type="entry name" value="TPR-like_helical_dom_sf"/>
</dbReference>
<evidence type="ECO:0000256" key="10">
    <source>
        <dbReference type="ARBA" id="ARBA00022853"/>
    </source>
</evidence>
<evidence type="ECO:0000256" key="8">
    <source>
        <dbReference type="ARBA" id="ARBA00022771"/>
    </source>
</evidence>
<evidence type="ECO:0000256" key="6">
    <source>
        <dbReference type="ARBA" id="ARBA00015153"/>
    </source>
</evidence>
<keyword evidence="15" id="KW-0804">Transcription</keyword>
<dbReference type="PANTHER" id="PTHR23123">
    <property type="entry name" value="PHD/F-BOX CONTAINING PROTEIN"/>
    <property type="match status" value="1"/>
</dbReference>
<dbReference type="PROSITE" id="PS50016">
    <property type="entry name" value="ZF_PHD_2"/>
    <property type="match status" value="1"/>
</dbReference>
<dbReference type="InterPro" id="IPR003347">
    <property type="entry name" value="JmjC_dom"/>
</dbReference>
<dbReference type="InterPro" id="IPR041070">
    <property type="entry name" value="JHD"/>
</dbReference>
<dbReference type="Pfam" id="PF17811">
    <property type="entry name" value="JHD"/>
    <property type="match status" value="1"/>
</dbReference>
<evidence type="ECO:0000256" key="9">
    <source>
        <dbReference type="ARBA" id="ARBA00022833"/>
    </source>
</evidence>
<name>A0A8H7KJ00_AGABI</name>
<evidence type="ECO:0000259" key="22">
    <source>
        <dbReference type="PROSITE" id="PS51184"/>
    </source>
</evidence>
<keyword evidence="12" id="KW-0560">Oxidoreductase</keyword>
<evidence type="ECO:0000256" key="15">
    <source>
        <dbReference type="ARBA" id="ARBA00023163"/>
    </source>
</evidence>
<evidence type="ECO:0000256" key="2">
    <source>
        <dbReference type="ARBA" id="ARBA00003909"/>
    </source>
</evidence>
<dbReference type="Pfam" id="PF02373">
    <property type="entry name" value="JmjC"/>
    <property type="match status" value="1"/>
</dbReference>
<dbReference type="PROSITE" id="PS51184">
    <property type="entry name" value="JMJC"/>
    <property type="match status" value="1"/>
</dbReference>
<comment type="cofactor">
    <cofactor evidence="1">
        <name>Fe(2+)</name>
        <dbReference type="ChEBI" id="CHEBI:29033"/>
    </cofactor>
</comment>
<evidence type="ECO:0000256" key="18">
    <source>
        <dbReference type="ARBA" id="ARBA00047915"/>
    </source>
</evidence>
<keyword evidence="11" id="KW-0223">Dioxygenase</keyword>
<sequence>MSRSNTPERSNSTSQLRDESCPACVEGQTHVLNALEKERWIRCDACKTWYHWRCVGQGEDIDSIDKWFCQKCIEEKPSRTITRKAPARKSSRIKTQRDYASLDSGISFDPARWLRILQEKRTDGDPFRRMYGGDLRLSWLDEDEMAMREPIVIEKPEGLEIKMPSSDLTVNEIAELVGKDVAVEVIDVATQSTSPGWTLEKWAEYVGLEPEKRDKILNVISLEISSTKLADMIVPPRIVRELDWVENFWPSSRKGKGNVYPKVQLYCLMGVANAWTDWHVDFAGSSVYYHILHGSKVFYFIRPTPANLAAYERWSGTELQYQSWLGDMVDEVFKVELVEGNTMIIPSGWIHAVYTPVDTIVFGGNFLHSYSVPTQVRVRNIEIATSVPKKFRFPHFAKLCWYVGEKYVRDMRSNGEHEFSPRLLGSLTALADFLVSEARVLEHGGETAKKEAREQIPTDRVKDGPAVARELRWRLRLASGSASDDDSTRRANGHVNGVKRRRVEEEGSEEGLMRFRNFKPRVWDRIEERVEEGVSECRVGVRPGGEEGWSDVWVGTEGTTAEGEEAQIHTRLTMNVHHANHSVPTLDSLSLHEPPSRAASSLAHHPPPRHAATLPEFHGYNPLYAAASDVLGMAPPPPPPSLAYSPHPPMGHSFSPSPSSYAGSYDSFPPPSLYPPSEIESRPSLERSTTFKSVALSSTKSRAIDLTTPPYTKDYIDQYRQRIKGDPDPEAHFAYAKYLIDAAKHIRAAAQDQRAARKYSEILIQEALKVVKRLATQGEAYHEAQFFLANCHGTGALGLQVDHERAYHLYLQAAKQNHAPASYRVAVCNEIGAGTRKEPARAAAFYRKAASLGDTPAMFKLGMILLQGSLEQPRNPREAITWLKRAAEQADEDNPHALHELGVLHEQPNSNIVPYDPGYAKALFTQAAQLGYTQSQYKLGQCYEYGNLGCPVDPRRSIAWYTKAAEKGDSEAELALSGWYLTGSEGVLKQSDSEAYLWARRAANKGLRHGVCEKVVYASSSAREQKGDEPADGVEADGEQASAGTTNAAGGQGRVYDYLNCLNEAENHSLKSILQQKSKNSSENYLFSDADAQLLLNIHFNQAVRIRSLAITCSDLSQAPKSIKLVVNKPSLGFEDVENAQDSQVAQVIELKEDQVRHGQPIALRYVRFQSVNSLHIFVESNHGGGDETRIDAIDISGFPIEATKDLSGLKNTES</sequence>
<feature type="domain" description="JmjC" evidence="22">
    <location>
        <begin position="224"/>
        <end position="383"/>
    </location>
</feature>
<dbReference type="Gene3D" id="2.60.120.470">
    <property type="entry name" value="PITH domain"/>
    <property type="match status" value="1"/>
</dbReference>
<proteinExistence type="inferred from homology"/>
<evidence type="ECO:0000313" key="24">
    <source>
        <dbReference type="EMBL" id="KAF7778913.1"/>
    </source>
</evidence>
<comment type="similarity">
    <text evidence="4">Belongs to the JHDM1 histone demethylase family.</text>
</comment>
<evidence type="ECO:0000256" key="4">
    <source>
        <dbReference type="ARBA" id="ARBA00008037"/>
    </source>
</evidence>
<keyword evidence="8 19" id="KW-0863">Zinc-finger</keyword>
<dbReference type="InterPro" id="IPR050690">
    <property type="entry name" value="JHDM1_Histone_Demethylase"/>
</dbReference>
<dbReference type="InterPro" id="IPR008979">
    <property type="entry name" value="Galactose-bd-like_sf"/>
</dbReference>
<dbReference type="SUPFAM" id="SSF57903">
    <property type="entry name" value="FYVE/PHD zinc finger"/>
    <property type="match status" value="1"/>
</dbReference>
<evidence type="ECO:0000256" key="7">
    <source>
        <dbReference type="ARBA" id="ARBA00022723"/>
    </source>
</evidence>
<evidence type="ECO:0000256" key="17">
    <source>
        <dbReference type="ARBA" id="ARBA00031083"/>
    </source>
</evidence>
<feature type="region of interest" description="Disordered" evidence="20">
    <location>
        <begin position="642"/>
        <end position="667"/>
    </location>
</feature>
<reference evidence="24 25" key="1">
    <citation type="journal article" name="Sci. Rep.">
        <title>Telomere-to-telomere assembled and centromere annotated genomes of the two main subspecies of the button mushroom Agaricus bisporus reveal especially polymorphic chromosome ends.</title>
        <authorList>
            <person name="Sonnenberg A.S.M."/>
            <person name="Sedaghat-Telgerd N."/>
            <person name="Lavrijssen B."/>
            <person name="Ohm R.A."/>
            <person name="Hendrickx P.M."/>
            <person name="Scholtmeijer K."/>
            <person name="Baars J.J.P."/>
            <person name="van Peer A."/>
        </authorList>
    </citation>
    <scope>NUCLEOTIDE SEQUENCE [LARGE SCALE GENOMIC DNA]</scope>
    <source>
        <strain evidence="24 25">H119_p4</strain>
    </source>
</reference>
<dbReference type="AlphaFoldDB" id="A0A8H7KJ00"/>
<dbReference type="Proteomes" id="UP000629468">
    <property type="component" value="Unassembled WGS sequence"/>
</dbReference>
<dbReference type="SMART" id="SM00558">
    <property type="entry name" value="JmjC"/>
    <property type="match status" value="1"/>
</dbReference>
<dbReference type="Gene3D" id="2.60.120.650">
    <property type="entry name" value="Cupin"/>
    <property type="match status" value="1"/>
</dbReference>
<dbReference type="SUPFAM" id="SSF81901">
    <property type="entry name" value="HCP-like"/>
    <property type="match status" value="1"/>
</dbReference>
<dbReference type="CDD" id="cd15517">
    <property type="entry name" value="PHD_TCF19_like"/>
    <property type="match status" value="1"/>
</dbReference>
<evidence type="ECO:0000256" key="16">
    <source>
        <dbReference type="ARBA" id="ARBA00023242"/>
    </source>
</evidence>
<evidence type="ECO:0000259" key="21">
    <source>
        <dbReference type="PROSITE" id="PS50016"/>
    </source>
</evidence>
<evidence type="ECO:0000256" key="13">
    <source>
        <dbReference type="ARBA" id="ARBA00023004"/>
    </source>
</evidence>
<dbReference type="Pfam" id="PF08238">
    <property type="entry name" value="Sel1"/>
    <property type="match status" value="6"/>
</dbReference>
<dbReference type="SUPFAM" id="SSF51197">
    <property type="entry name" value="Clavaminate synthase-like"/>
    <property type="match status" value="1"/>
</dbReference>
<feature type="region of interest" description="Disordered" evidence="20">
    <location>
        <begin position="1022"/>
        <end position="1048"/>
    </location>
</feature>
<keyword evidence="13" id="KW-0408">Iron</keyword>
<dbReference type="InterPro" id="IPR006597">
    <property type="entry name" value="Sel1-like"/>
</dbReference>
<dbReference type="PROSITE" id="PS51532">
    <property type="entry name" value="PITH"/>
    <property type="match status" value="1"/>
</dbReference>
<evidence type="ECO:0000256" key="12">
    <source>
        <dbReference type="ARBA" id="ARBA00023002"/>
    </source>
</evidence>
<keyword evidence="9" id="KW-0862">Zinc</keyword>
<keyword evidence="7" id="KW-0479">Metal-binding</keyword>
<dbReference type="Gene3D" id="1.25.40.10">
    <property type="entry name" value="Tetratricopeptide repeat domain"/>
    <property type="match status" value="2"/>
</dbReference>
<dbReference type="PROSITE" id="PS01359">
    <property type="entry name" value="ZF_PHD_1"/>
    <property type="match status" value="1"/>
</dbReference>
<keyword evidence="14" id="KW-0805">Transcription regulation</keyword>
<dbReference type="EC" id="1.14.11.27" evidence="5"/>
<feature type="domain" description="PHD-type" evidence="21">
    <location>
        <begin position="18"/>
        <end position="75"/>
    </location>
</feature>
<evidence type="ECO:0000256" key="3">
    <source>
        <dbReference type="ARBA" id="ARBA00004123"/>
    </source>
</evidence>
<evidence type="ECO:0000256" key="11">
    <source>
        <dbReference type="ARBA" id="ARBA00022964"/>
    </source>
</evidence>
<organism evidence="24 25">
    <name type="scientific">Agaricus bisporus var. burnettii</name>
    <dbReference type="NCBI Taxonomy" id="192524"/>
    <lineage>
        <taxon>Eukaryota</taxon>
        <taxon>Fungi</taxon>
        <taxon>Dikarya</taxon>
        <taxon>Basidiomycota</taxon>
        <taxon>Agaricomycotina</taxon>
        <taxon>Agaricomycetes</taxon>
        <taxon>Agaricomycetidae</taxon>
        <taxon>Agaricales</taxon>
        <taxon>Agaricineae</taxon>
        <taxon>Agaricaceae</taxon>
        <taxon>Agaricus</taxon>
    </lineage>
</organism>
<feature type="domain" description="PITH" evidence="23">
    <location>
        <begin position="1039"/>
        <end position="1215"/>
    </location>
</feature>
<evidence type="ECO:0000256" key="20">
    <source>
        <dbReference type="SAM" id="MobiDB-lite"/>
    </source>
</evidence>